<reference evidence="2" key="1">
    <citation type="submission" date="2023-05" db="EMBL/GenBank/DDBJ databases">
        <title>Nepenthes gracilis genome sequencing.</title>
        <authorList>
            <person name="Fukushima K."/>
        </authorList>
    </citation>
    <scope>NUCLEOTIDE SEQUENCE</scope>
    <source>
        <strain evidence="2">SING2019-196</strain>
    </source>
</reference>
<keyword evidence="3" id="KW-1185">Reference proteome</keyword>
<dbReference type="Proteomes" id="UP001279734">
    <property type="component" value="Unassembled WGS sequence"/>
</dbReference>
<feature type="signal peptide" evidence="1">
    <location>
        <begin position="1"/>
        <end position="21"/>
    </location>
</feature>
<gene>
    <name evidence="2" type="ORF">Nepgr_027911</name>
</gene>
<evidence type="ECO:0000256" key="1">
    <source>
        <dbReference type="SAM" id="SignalP"/>
    </source>
</evidence>
<keyword evidence="1" id="KW-0732">Signal</keyword>
<evidence type="ECO:0000313" key="3">
    <source>
        <dbReference type="Proteomes" id="UP001279734"/>
    </source>
</evidence>
<evidence type="ECO:0008006" key="4">
    <source>
        <dbReference type="Google" id="ProtNLM"/>
    </source>
</evidence>
<sequence>MSPSQSLLYWLPASLLPCGIGLTSSVIPRFSIELLFVALKCWQDVVASRIPSCVSEQGRMWERIHVSAFPKRNLKAFMLLFFLILPPKRFGLSGA</sequence>
<evidence type="ECO:0000313" key="2">
    <source>
        <dbReference type="EMBL" id="GMH26068.1"/>
    </source>
</evidence>
<accession>A0AAD3Y1W3</accession>
<comment type="caution">
    <text evidence="2">The sequence shown here is derived from an EMBL/GenBank/DDBJ whole genome shotgun (WGS) entry which is preliminary data.</text>
</comment>
<name>A0AAD3Y1W3_NEPGR</name>
<dbReference type="AlphaFoldDB" id="A0AAD3Y1W3"/>
<dbReference type="EMBL" id="BSYO01000030">
    <property type="protein sequence ID" value="GMH26068.1"/>
    <property type="molecule type" value="Genomic_DNA"/>
</dbReference>
<protein>
    <recommendedName>
        <fullName evidence="4">Secreted protein</fullName>
    </recommendedName>
</protein>
<feature type="chain" id="PRO_5042169977" description="Secreted protein" evidence="1">
    <location>
        <begin position="22"/>
        <end position="95"/>
    </location>
</feature>
<organism evidence="2 3">
    <name type="scientific">Nepenthes gracilis</name>
    <name type="common">Slender pitcher plant</name>
    <dbReference type="NCBI Taxonomy" id="150966"/>
    <lineage>
        <taxon>Eukaryota</taxon>
        <taxon>Viridiplantae</taxon>
        <taxon>Streptophyta</taxon>
        <taxon>Embryophyta</taxon>
        <taxon>Tracheophyta</taxon>
        <taxon>Spermatophyta</taxon>
        <taxon>Magnoliopsida</taxon>
        <taxon>eudicotyledons</taxon>
        <taxon>Gunneridae</taxon>
        <taxon>Pentapetalae</taxon>
        <taxon>Caryophyllales</taxon>
        <taxon>Nepenthaceae</taxon>
        <taxon>Nepenthes</taxon>
    </lineage>
</organism>
<proteinExistence type="predicted"/>